<dbReference type="InterPro" id="IPR006225">
    <property type="entry name" value="PsdUridine_synth_RluC/D"/>
</dbReference>
<dbReference type="FunFam" id="3.30.2350.10:FF:000006">
    <property type="entry name" value="Pseudouridine synthase"/>
    <property type="match status" value="1"/>
</dbReference>
<evidence type="ECO:0000256" key="1">
    <source>
        <dbReference type="ARBA" id="ARBA00010876"/>
    </source>
</evidence>
<dbReference type="Proteomes" id="UP000009881">
    <property type="component" value="Unassembled WGS sequence"/>
</dbReference>
<accession>K9H1D6</accession>
<evidence type="ECO:0000256" key="3">
    <source>
        <dbReference type="ARBA" id="ARBA00023235"/>
    </source>
</evidence>
<reference evidence="12 13" key="1">
    <citation type="journal article" date="2013" name="Genome Announc.">
        <title>Draft Genome Sequence of an Alphaproteobacterium, Caenispirillum salinarum AK4(T), Isolated from a Solar Saltern.</title>
        <authorList>
            <person name="Khatri I."/>
            <person name="Singh A."/>
            <person name="Korpole S."/>
            <person name="Pinnaka A.K."/>
            <person name="Subramanian S."/>
        </authorList>
    </citation>
    <scope>NUCLEOTIDE SEQUENCE [LARGE SCALE GENOMIC DNA]</scope>
    <source>
        <strain evidence="12 13">AK4</strain>
    </source>
</reference>
<evidence type="ECO:0000259" key="11">
    <source>
        <dbReference type="Pfam" id="PF01479"/>
    </source>
</evidence>
<dbReference type="GO" id="GO:0160140">
    <property type="term" value="F:23S rRNA pseudouridine(1911/1915/1917) synthase activity"/>
    <property type="evidence" value="ECO:0007669"/>
    <property type="project" value="UniProtKB-EC"/>
</dbReference>
<evidence type="ECO:0000259" key="10">
    <source>
        <dbReference type="Pfam" id="PF00849"/>
    </source>
</evidence>
<gene>
    <name evidence="12" type="ORF">C882_3750</name>
</gene>
<dbReference type="CDD" id="cd02869">
    <property type="entry name" value="PseudoU_synth_RluA_like"/>
    <property type="match status" value="1"/>
</dbReference>
<evidence type="ECO:0000256" key="9">
    <source>
        <dbReference type="SAM" id="MobiDB-lite"/>
    </source>
</evidence>
<evidence type="ECO:0000313" key="12">
    <source>
        <dbReference type="EMBL" id="EKV31377.1"/>
    </source>
</evidence>
<evidence type="ECO:0000256" key="8">
    <source>
        <dbReference type="RuleBase" id="RU362028"/>
    </source>
</evidence>
<feature type="domain" description="Pseudouridine synthase RsuA/RluA-like" evidence="10">
    <location>
        <begin position="121"/>
        <end position="277"/>
    </location>
</feature>
<feature type="region of interest" description="Disordered" evidence="9">
    <location>
        <begin position="1"/>
        <end position="32"/>
    </location>
</feature>
<dbReference type="InterPro" id="IPR020103">
    <property type="entry name" value="PsdUridine_synth_cat_dom_sf"/>
</dbReference>
<keyword evidence="3 8" id="KW-0413">Isomerase</keyword>
<dbReference type="eggNOG" id="COG0564">
    <property type="taxonomic scope" value="Bacteria"/>
</dbReference>
<feature type="domain" description="RNA-binding S4" evidence="11">
    <location>
        <begin position="44"/>
        <end position="83"/>
    </location>
</feature>
<evidence type="ECO:0000256" key="4">
    <source>
        <dbReference type="ARBA" id="ARBA00036882"/>
    </source>
</evidence>
<comment type="catalytic activity">
    <reaction evidence="8">
        <text>a uridine in RNA = a pseudouridine in RNA</text>
        <dbReference type="Rhea" id="RHEA:48348"/>
        <dbReference type="Rhea" id="RHEA-COMP:12068"/>
        <dbReference type="Rhea" id="RHEA-COMP:12069"/>
        <dbReference type="ChEBI" id="CHEBI:65314"/>
        <dbReference type="ChEBI" id="CHEBI:65315"/>
    </reaction>
</comment>
<dbReference type="PANTHER" id="PTHR21600">
    <property type="entry name" value="MITOCHONDRIAL RNA PSEUDOURIDINE SYNTHASE"/>
    <property type="match status" value="1"/>
</dbReference>
<dbReference type="STRING" id="1238182.C882_3750"/>
<dbReference type="PROSITE" id="PS01129">
    <property type="entry name" value="PSI_RLU"/>
    <property type="match status" value="1"/>
</dbReference>
<keyword evidence="13" id="KW-1185">Reference proteome</keyword>
<evidence type="ECO:0000313" key="13">
    <source>
        <dbReference type="Proteomes" id="UP000009881"/>
    </source>
</evidence>
<evidence type="ECO:0000256" key="2">
    <source>
        <dbReference type="ARBA" id="ARBA00022884"/>
    </source>
</evidence>
<dbReference type="SUPFAM" id="SSF55174">
    <property type="entry name" value="Alpha-L RNA-binding motif"/>
    <property type="match status" value="1"/>
</dbReference>
<dbReference type="NCBIfam" id="TIGR00005">
    <property type="entry name" value="rluA_subfam"/>
    <property type="match status" value="1"/>
</dbReference>
<comment type="similarity">
    <text evidence="1 8">Belongs to the pseudouridine synthase RluA family.</text>
</comment>
<dbReference type="InterPro" id="IPR002942">
    <property type="entry name" value="S4_RNA-bd"/>
</dbReference>
<comment type="function">
    <text evidence="5">Responsible for synthesis of pseudouridine from uracil at positions 1911, 1915 and 1917 in 23S ribosomal RNA.</text>
</comment>
<dbReference type="CDD" id="cd00165">
    <property type="entry name" value="S4"/>
    <property type="match status" value="1"/>
</dbReference>
<dbReference type="GO" id="GO:0000455">
    <property type="term" value="P:enzyme-directed rRNA pseudouridine synthesis"/>
    <property type="evidence" value="ECO:0007669"/>
    <property type="project" value="UniProtKB-ARBA"/>
</dbReference>
<protein>
    <recommendedName>
        <fullName evidence="8">Pseudouridine synthase</fullName>
        <ecNumber evidence="8">5.4.99.-</ecNumber>
    </recommendedName>
</protein>
<dbReference type="Pfam" id="PF01479">
    <property type="entry name" value="S4"/>
    <property type="match status" value="1"/>
</dbReference>
<dbReference type="EC" id="5.4.99.-" evidence="8"/>
<dbReference type="RefSeq" id="WP_009539858.1">
    <property type="nucleotide sequence ID" value="NZ_ANHY01000006.1"/>
</dbReference>
<dbReference type="GO" id="GO:0003723">
    <property type="term" value="F:RNA binding"/>
    <property type="evidence" value="ECO:0007669"/>
    <property type="project" value="UniProtKB-KW"/>
</dbReference>
<evidence type="ECO:0000256" key="6">
    <source>
        <dbReference type="PIRSR" id="PIRSR606225-1"/>
    </source>
</evidence>
<sequence>MIQQPTDPATVEDDDDALAPDLEAEQSPGALLTAEAGPEAAGLRLDKWLAEALGDPGLTRSRLKQLIDEGRVSLDGRTLTAADASRKVRAGQTAAVTVPPPEPAVPEPQDIPLSVVFEDAHLIVVDKPAGMVVHPAAGNADGTLVNALLHHCGASLSGIGGVRRPGIVHRIDKDTSGLLVAAKTDAAHQGLAALFARHDIERVYTAVVWGVPMPRRGTITGNIARSTANRQKMAVVKSGGKPAVTHYQVVTPLAGDTALVTCRLETGRTHQIRVHMATQGHPLVGDPVYGRSRNVGRRGLSEAQAAALKGFKRQALHAGVLGFVHPVTGAALRFESALPADMADLVAALQEG</sequence>
<dbReference type="InterPro" id="IPR050188">
    <property type="entry name" value="RluA_PseudoU_synthase"/>
</dbReference>
<dbReference type="AlphaFoldDB" id="K9H1D6"/>
<organism evidence="12 13">
    <name type="scientific">Caenispirillum salinarum AK4</name>
    <dbReference type="NCBI Taxonomy" id="1238182"/>
    <lineage>
        <taxon>Bacteria</taxon>
        <taxon>Pseudomonadati</taxon>
        <taxon>Pseudomonadota</taxon>
        <taxon>Alphaproteobacteria</taxon>
        <taxon>Rhodospirillales</taxon>
        <taxon>Novispirillaceae</taxon>
        <taxon>Caenispirillum</taxon>
    </lineage>
</organism>
<feature type="compositionally biased region" description="Acidic residues" evidence="9">
    <location>
        <begin position="10"/>
        <end position="24"/>
    </location>
</feature>
<dbReference type="InterPro" id="IPR036986">
    <property type="entry name" value="S4_RNA-bd_sf"/>
</dbReference>
<dbReference type="EMBL" id="ANHY01000006">
    <property type="protein sequence ID" value="EKV31377.1"/>
    <property type="molecule type" value="Genomic_DNA"/>
</dbReference>
<comment type="caution">
    <text evidence="12">The sequence shown here is derived from an EMBL/GenBank/DDBJ whole genome shotgun (WGS) entry which is preliminary data.</text>
</comment>
<proteinExistence type="inferred from homology"/>
<evidence type="ECO:0000256" key="5">
    <source>
        <dbReference type="ARBA" id="ARBA00056072"/>
    </source>
</evidence>
<feature type="active site" evidence="6">
    <location>
        <position position="172"/>
    </location>
</feature>
<dbReference type="PANTHER" id="PTHR21600:SF44">
    <property type="entry name" value="RIBOSOMAL LARGE SUBUNIT PSEUDOURIDINE SYNTHASE D"/>
    <property type="match status" value="1"/>
</dbReference>
<dbReference type="Gene3D" id="3.30.2350.10">
    <property type="entry name" value="Pseudouridine synthase"/>
    <property type="match status" value="1"/>
</dbReference>
<comment type="catalytic activity">
    <reaction evidence="4">
        <text>uridine(1911/1915/1917) in 23S rRNA = pseudouridine(1911/1915/1917) in 23S rRNA</text>
        <dbReference type="Rhea" id="RHEA:42524"/>
        <dbReference type="Rhea" id="RHEA-COMP:10097"/>
        <dbReference type="Rhea" id="RHEA-COMP:10098"/>
        <dbReference type="ChEBI" id="CHEBI:65314"/>
        <dbReference type="ChEBI" id="CHEBI:65315"/>
        <dbReference type="EC" id="5.4.99.23"/>
    </reaction>
</comment>
<dbReference type="InterPro" id="IPR006145">
    <property type="entry name" value="PsdUridine_synth_RsuA/RluA"/>
</dbReference>
<keyword evidence="2 7" id="KW-0694">RNA-binding</keyword>
<dbReference type="PATRIC" id="fig|1238182.3.peg.1413"/>
<dbReference type="InterPro" id="IPR006224">
    <property type="entry name" value="PsdUridine_synth_RluA-like_CS"/>
</dbReference>
<dbReference type="SUPFAM" id="SSF55120">
    <property type="entry name" value="Pseudouridine synthase"/>
    <property type="match status" value="1"/>
</dbReference>
<evidence type="ECO:0000256" key="7">
    <source>
        <dbReference type="PROSITE-ProRule" id="PRU00182"/>
    </source>
</evidence>
<dbReference type="Gene3D" id="3.10.290.10">
    <property type="entry name" value="RNA-binding S4 domain"/>
    <property type="match status" value="1"/>
</dbReference>
<name>K9H1D6_9PROT</name>
<dbReference type="PROSITE" id="PS50889">
    <property type="entry name" value="S4"/>
    <property type="match status" value="1"/>
</dbReference>
<dbReference type="OrthoDB" id="9807829at2"/>
<dbReference type="Pfam" id="PF00849">
    <property type="entry name" value="PseudoU_synth_2"/>
    <property type="match status" value="1"/>
</dbReference>